<evidence type="ECO:0000259" key="2">
    <source>
        <dbReference type="SMART" id="SM00651"/>
    </source>
</evidence>
<dbReference type="InterPro" id="IPR010920">
    <property type="entry name" value="LSM_dom_sf"/>
</dbReference>
<accession>A0A0C3CF54</accession>
<evidence type="ECO:0000313" key="3">
    <source>
        <dbReference type="EMBL" id="KIM97568.1"/>
    </source>
</evidence>
<evidence type="ECO:0000256" key="1">
    <source>
        <dbReference type="SAM" id="MobiDB-lite"/>
    </source>
</evidence>
<dbReference type="PANTHER" id="PTHR10701">
    <property type="entry name" value="SMALL NUCLEAR RIBONUCLEOPROTEIN-ASSOCIATED PROTEIN B AND N"/>
    <property type="match status" value="1"/>
</dbReference>
<feature type="compositionally biased region" description="Low complexity" evidence="1">
    <location>
        <begin position="52"/>
        <end position="74"/>
    </location>
</feature>
<feature type="domain" description="Sm" evidence="2">
    <location>
        <begin position="8"/>
        <end position="100"/>
    </location>
</feature>
<dbReference type="STRING" id="913774.A0A0C3CF54"/>
<organism evidence="3 4">
    <name type="scientific">Oidiodendron maius (strain Zn)</name>
    <dbReference type="NCBI Taxonomy" id="913774"/>
    <lineage>
        <taxon>Eukaryota</taxon>
        <taxon>Fungi</taxon>
        <taxon>Dikarya</taxon>
        <taxon>Ascomycota</taxon>
        <taxon>Pezizomycotina</taxon>
        <taxon>Leotiomycetes</taxon>
        <taxon>Leotiomycetes incertae sedis</taxon>
        <taxon>Myxotrichaceae</taxon>
        <taxon>Oidiodendron</taxon>
    </lineage>
</organism>
<dbReference type="CDD" id="cd06168">
    <property type="entry name" value="LSMD1"/>
    <property type="match status" value="1"/>
</dbReference>
<dbReference type="InterPro" id="IPR034110">
    <property type="entry name" value="LSMD1_Sm"/>
</dbReference>
<dbReference type="InterPro" id="IPR050914">
    <property type="entry name" value="snRNP_SmB/NAA38-like"/>
</dbReference>
<name>A0A0C3CF54_OIDMZ</name>
<dbReference type="InterPro" id="IPR001163">
    <property type="entry name" value="Sm_dom_euk/arc"/>
</dbReference>
<sequence length="127" mass="14166">MDKAQAEDYLHSLLNKTLRITTDDTRMFMGRFRCTDSDRNIILSQAFEYRFPTSSSTGNTTSSSSPSSSTSEPTEATEEPTSRYLGQVVVPGAHISKIELEEFASQVKKDTQRQVVAVRPKEVQEGV</sequence>
<dbReference type="SMART" id="SM00651">
    <property type="entry name" value="Sm"/>
    <property type="match status" value="1"/>
</dbReference>
<evidence type="ECO:0000313" key="4">
    <source>
        <dbReference type="Proteomes" id="UP000054321"/>
    </source>
</evidence>
<dbReference type="PANTHER" id="PTHR10701:SF5">
    <property type="entry name" value="N-ALPHA-ACETYLTRANSFERASE 38, NATC AUXILIARY SUBUNIT"/>
    <property type="match status" value="1"/>
</dbReference>
<dbReference type="AlphaFoldDB" id="A0A0C3CF54"/>
<protein>
    <recommendedName>
        <fullName evidence="2">Sm domain-containing protein</fullName>
    </recommendedName>
</protein>
<dbReference type="GO" id="GO:0031417">
    <property type="term" value="C:NatC complex"/>
    <property type="evidence" value="ECO:0007669"/>
    <property type="project" value="InterPro"/>
</dbReference>
<dbReference type="EMBL" id="KN832882">
    <property type="protein sequence ID" value="KIM97568.1"/>
    <property type="molecule type" value="Genomic_DNA"/>
</dbReference>
<gene>
    <name evidence="3" type="ORF">OIDMADRAFT_20611</name>
</gene>
<dbReference type="Pfam" id="PF01423">
    <property type="entry name" value="LSM"/>
    <property type="match status" value="1"/>
</dbReference>
<dbReference type="Proteomes" id="UP000054321">
    <property type="component" value="Unassembled WGS sequence"/>
</dbReference>
<dbReference type="SUPFAM" id="SSF50182">
    <property type="entry name" value="Sm-like ribonucleoproteins"/>
    <property type="match status" value="1"/>
</dbReference>
<dbReference type="Gene3D" id="2.30.30.100">
    <property type="match status" value="1"/>
</dbReference>
<proteinExistence type="predicted"/>
<dbReference type="InParanoid" id="A0A0C3CF54"/>
<reference evidence="3 4" key="1">
    <citation type="submission" date="2014-04" db="EMBL/GenBank/DDBJ databases">
        <authorList>
            <consortium name="DOE Joint Genome Institute"/>
            <person name="Kuo A."/>
            <person name="Martino E."/>
            <person name="Perotto S."/>
            <person name="Kohler A."/>
            <person name="Nagy L.G."/>
            <person name="Floudas D."/>
            <person name="Copeland A."/>
            <person name="Barry K.W."/>
            <person name="Cichocki N."/>
            <person name="Veneault-Fourrey C."/>
            <person name="LaButti K."/>
            <person name="Lindquist E.A."/>
            <person name="Lipzen A."/>
            <person name="Lundell T."/>
            <person name="Morin E."/>
            <person name="Murat C."/>
            <person name="Sun H."/>
            <person name="Tunlid A."/>
            <person name="Henrissat B."/>
            <person name="Grigoriev I.V."/>
            <person name="Hibbett D.S."/>
            <person name="Martin F."/>
            <person name="Nordberg H.P."/>
            <person name="Cantor M.N."/>
            <person name="Hua S.X."/>
        </authorList>
    </citation>
    <scope>NUCLEOTIDE SEQUENCE [LARGE SCALE GENOMIC DNA]</scope>
    <source>
        <strain evidence="3 4">Zn</strain>
    </source>
</reference>
<dbReference type="OrthoDB" id="368909at2759"/>
<dbReference type="HOGENOM" id="CLU_076902_4_0_1"/>
<reference evidence="4" key="2">
    <citation type="submission" date="2015-01" db="EMBL/GenBank/DDBJ databases">
        <title>Evolutionary Origins and Diversification of the Mycorrhizal Mutualists.</title>
        <authorList>
            <consortium name="DOE Joint Genome Institute"/>
            <consortium name="Mycorrhizal Genomics Consortium"/>
            <person name="Kohler A."/>
            <person name="Kuo A."/>
            <person name="Nagy L.G."/>
            <person name="Floudas D."/>
            <person name="Copeland A."/>
            <person name="Barry K.W."/>
            <person name="Cichocki N."/>
            <person name="Veneault-Fourrey C."/>
            <person name="LaButti K."/>
            <person name="Lindquist E.A."/>
            <person name="Lipzen A."/>
            <person name="Lundell T."/>
            <person name="Morin E."/>
            <person name="Murat C."/>
            <person name="Riley R."/>
            <person name="Ohm R."/>
            <person name="Sun H."/>
            <person name="Tunlid A."/>
            <person name="Henrissat B."/>
            <person name="Grigoriev I.V."/>
            <person name="Hibbett D.S."/>
            <person name="Martin F."/>
        </authorList>
    </citation>
    <scope>NUCLEOTIDE SEQUENCE [LARGE SCALE GENOMIC DNA]</scope>
    <source>
        <strain evidence="4">Zn</strain>
    </source>
</reference>
<feature type="region of interest" description="Disordered" evidence="1">
    <location>
        <begin position="52"/>
        <end position="85"/>
    </location>
</feature>
<keyword evidence="4" id="KW-1185">Reference proteome</keyword>